<keyword evidence="3 5" id="KW-0808">Transferase</keyword>
<dbReference type="KEGG" id="sman:C12CBH8_19260"/>
<dbReference type="GO" id="GO:0003723">
    <property type="term" value="F:RNA binding"/>
    <property type="evidence" value="ECO:0007669"/>
    <property type="project" value="InterPro"/>
</dbReference>
<dbReference type="Proteomes" id="UP000593890">
    <property type="component" value="Chromosome"/>
</dbReference>
<dbReference type="CDD" id="cd18103">
    <property type="entry name" value="SpoU-like_RlmB"/>
    <property type="match status" value="1"/>
</dbReference>
<evidence type="ECO:0000256" key="3">
    <source>
        <dbReference type="ARBA" id="ARBA00022679"/>
    </source>
</evidence>
<dbReference type="Pfam" id="PF08032">
    <property type="entry name" value="SpoU_sub_bind"/>
    <property type="match status" value="1"/>
</dbReference>
<protein>
    <submittedName>
        <fullName evidence="5">23S rRNA (Guanosine(2251)-2'-O)-methyltransferase RlmB</fullName>
    </submittedName>
</protein>
<sequence>MEYRQETIAGRNSVREALRSGRPIDSLLVAKGQRTKECGDIVAQCRKRGIPVKEIDSRKMDAVCGGTTHQGVAVLVAQQEYATLDDIFALAESRGEPPLIVVADNIEDPHNLGAIVRTAEASGAHGIIVPKRRSAGLTLAVSKAAAGALEYVPVARVANIPAALEELKERGVWIYAVDMDGSTWCETDLKGPVALVLGSEGKGIGRLVKEKCDFVLSLPMRGKISSLNVSVAAGILLYEVARQRLNLGQ</sequence>
<dbReference type="Pfam" id="PF00588">
    <property type="entry name" value="SpoU_methylase"/>
    <property type="match status" value="1"/>
</dbReference>
<evidence type="ECO:0000313" key="5">
    <source>
        <dbReference type="EMBL" id="BCI61287.1"/>
    </source>
</evidence>
<dbReference type="FunFam" id="3.40.1280.10:FF:000008">
    <property type="entry name" value="Group 3 RNA methyltransferase TrmH"/>
    <property type="match status" value="1"/>
</dbReference>
<keyword evidence="6" id="KW-1185">Reference proteome</keyword>
<accession>A0A7I8D382</accession>
<organism evidence="5 6">
    <name type="scientific">Solibaculum mannosilyticum</name>
    <dbReference type="NCBI Taxonomy" id="2780922"/>
    <lineage>
        <taxon>Bacteria</taxon>
        <taxon>Bacillati</taxon>
        <taxon>Bacillota</taxon>
        <taxon>Clostridia</taxon>
        <taxon>Eubacteriales</taxon>
        <taxon>Oscillospiraceae</taxon>
        <taxon>Solibaculum</taxon>
    </lineage>
</organism>
<dbReference type="SMART" id="SM00967">
    <property type="entry name" value="SpoU_sub_bind"/>
    <property type="match status" value="1"/>
</dbReference>
<dbReference type="InterPro" id="IPR004441">
    <property type="entry name" value="rRNA_MeTrfase_TrmH"/>
</dbReference>
<dbReference type="InterPro" id="IPR013123">
    <property type="entry name" value="SpoU_subst-bd"/>
</dbReference>
<dbReference type="PANTHER" id="PTHR46429:SF1">
    <property type="entry name" value="23S RRNA (GUANOSINE-2'-O-)-METHYLTRANSFERASE RLMB"/>
    <property type="match status" value="1"/>
</dbReference>
<dbReference type="InterPro" id="IPR029028">
    <property type="entry name" value="Alpha/beta_knot_MTases"/>
</dbReference>
<dbReference type="NCBIfam" id="TIGR00186">
    <property type="entry name" value="rRNA_methyl_3"/>
    <property type="match status" value="1"/>
</dbReference>
<dbReference type="Gene3D" id="3.40.1280.10">
    <property type="match status" value="1"/>
</dbReference>
<evidence type="ECO:0000256" key="2">
    <source>
        <dbReference type="ARBA" id="ARBA00022603"/>
    </source>
</evidence>
<evidence type="ECO:0000256" key="1">
    <source>
        <dbReference type="ARBA" id="ARBA00007228"/>
    </source>
</evidence>
<dbReference type="GO" id="GO:0006396">
    <property type="term" value="P:RNA processing"/>
    <property type="evidence" value="ECO:0007669"/>
    <property type="project" value="InterPro"/>
</dbReference>
<dbReference type="InterPro" id="IPR029026">
    <property type="entry name" value="tRNA_m1G_MTases_N"/>
</dbReference>
<evidence type="ECO:0000313" key="6">
    <source>
        <dbReference type="Proteomes" id="UP000593890"/>
    </source>
</evidence>
<comment type="similarity">
    <text evidence="1">Belongs to the class IV-like SAM-binding methyltransferase superfamily. RNA methyltransferase TrmH family.</text>
</comment>
<dbReference type="GO" id="GO:0032259">
    <property type="term" value="P:methylation"/>
    <property type="evidence" value="ECO:0007669"/>
    <property type="project" value="UniProtKB-KW"/>
</dbReference>
<dbReference type="EMBL" id="AP023321">
    <property type="protein sequence ID" value="BCI61287.1"/>
    <property type="molecule type" value="Genomic_DNA"/>
</dbReference>
<dbReference type="PANTHER" id="PTHR46429">
    <property type="entry name" value="23S RRNA (GUANOSINE-2'-O-)-METHYLTRANSFERASE RLMB"/>
    <property type="match status" value="1"/>
</dbReference>
<dbReference type="Gene3D" id="3.30.1330.30">
    <property type="match status" value="1"/>
</dbReference>
<keyword evidence="2 5" id="KW-0489">Methyltransferase</keyword>
<proteinExistence type="inferred from homology"/>
<dbReference type="InterPro" id="IPR029064">
    <property type="entry name" value="Ribosomal_eL30-like_sf"/>
</dbReference>
<evidence type="ECO:0000259" key="4">
    <source>
        <dbReference type="SMART" id="SM00967"/>
    </source>
</evidence>
<gene>
    <name evidence="5" type="ORF">C12CBH8_19260</name>
</gene>
<dbReference type="SUPFAM" id="SSF75217">
    <property type="entry name" value="alpha/beta knot"/>
    <property type="match status" value="1"/>
</dbReference>
<dbReference type="SUPFAM" id="SSF55315">
    <property type="entry name" value="L30e-like"/>
    <property type="match status" value="1"/>
</dbReference>
<dbReference type="RefSeq" id="WP_090265222.1">
    <property type="nucleotide sequence ID" value="NZ_AP023321.1"/>
</dbReference>
<dbReference type="GO" id="GO:0008173">
    <property type="term" value="F:RNA methyltransferase activity"/>
    <property type="evidence" value="ECO:0007669"/>
    <property type="project" value="InterPro"/>
</dbReference>
<dbReference type="AlphaFoldDB" id="A0A7I8D382"/>
<reference evidence="6" key="1">
    <citation type="submission" date="2020-07" db="EMBL/GenBank/DDBJ databases">
        <title>Complete genome sequencing of Clostridia bacterium strain 12CBH8.</title>
        <authorList>
            <person name="Sakamoto M."/>
            <person name="Murakami T."/>
            <person name="Mori H."/>
        </authorList>
    </citation>
    <scope>NUCLEOTIDE SEQUENCE [LARGE SCALE GENOMIC DNA]</scope>
    <source>
        <strain evidence="6">12CBH8</strain>
    </source>
</reference>
<feature type="domain" description="RNA 2-O ribose methyltransferase substrate binding" evidence="4">
    <location>
        <begin position="7"/>
        <end position="82"/>
    </location>
</feature>
<dbReference type="GO" id="GO:0005829">
    <property type="term" value="C:cytosol"/>
    <property type="evidence" value="ECO:0007669"/>
    <property type="project" value="TreeGrafter"/>
</dbReference>
<name>A0A7I8D382_9FIRM</name>
<dbReference type="InterPro" id="IPR001537">
    <property type="entry name" value="SpoU_MeTrfase"/>
</dbReference>